<organism evidence="2 3">
    <name type="scientific">Haloarchaeobius iranensis</name>
    <dbReference type="NCBI Taxonomy" id="996166"/>
    <lineage>
        <taxon>Archaea</taxon>
        <taxon>Methanobacteriati</taxon>
        <taxon>Methanobacteriota</taxon>
        <taxon>Stenosarchaea group</taxon>
        <taxon>Halobacteria</taxon>
        <taxon>Halobacteriales</taxon>
        <taxon>Halorubellaceae</taxon>
        <taxon>Haloarchaeobius</taxon>
    </lineage>
</organism>
<reference evidence="2 3" key="1">
    <citation type="submission" date="2016-10" db="EMBL/GenBank/DDBJ databases">
        <authorList>
            <person name="de Groot N.N."/>
        </authorList>
    </citation>
    <scope>NUCLEOTIDE SEQUENCE [LARGE SCALE GENOMIC DNA]</scope>
    <source>
        <strain evidence="3">EB21,IBRC-M 10013,KCTC 4048</strain>
    </source>
</reference>
<name>A0A1G9TP24_9EURY</name>
<dbReference type="EMBL" id="FNIA01000003">
    <property type="protein sequence ID" value="SDM49174.1"/>
    <property type="molecule type" value="Genomic_DNA"/>
</dbReference>
<dbReference type="AlphaFoldDB" id="A0A1G9TP24"/>
<dbReference type="Proteomes" id="UP000199370">
    <property type="component" value="Unassembled WGS sequence"/>
</dbReference>
<sequence length="54" mass="5005">MTDWNCALPGGIGGAVGTAVAVVGSLGTWGGAVAAGAGALLALVAYYGVTGLPE</sequence>
<dbReference type="STRING" id="996166.SAMN05192554_10331"/>
<accession>A0A1G9TP24</accession>
<keyword evidence="3" id="KW-1185">Reference proteome</keyword>
<proteinExistence type="predicted"/>
<protein>
    <submittedName>
        <fullName evidence="2">Uncharacterized protein</fullName>
    </submittedName>
</protein>
<feature type="transmembrane region" description="Helical" evidence="1">
    <location>
        <begin position="29"/>
        <end position="49"/>
    </location>
</feature>
<keyword evidence="1" id="KW-1133">Transmembrane helix</keyword>
<evidence type="ECO:0000313" key="3">
    <source>
        <dbReference type="Proteomes" id="UP000199370"/>
    </source>
</evidence>
<keyword evidence="1" id="KW-0472">Membrane</keyword>
<dbReference type="RefSeq" id="WP_175526358.1">
    <property type="nucleotide sequence ID" value="NZ_FNIA01000003.1"/>
</dbReference>
<gene>
    <name evidence="2" type="ORF">SAMN05192554_10331</name>
</gene>
<keyword evidence="1" id="KW-0812">Transmembrane</keyword>
<evidence type="ECO:0000256" key="1">
    <source>
        <dbReference type="SAM" id="Phobius"/>
    </source>
</evidence>
<evidence type="ECO:0000313" key="2">
    <source>
        <dbReference type="EMBL" id="SDM49174.1"/>
    </source>
</evidence>